<proteinExistence type="predicted"/>
<evidence type="ECO:0000313" key="3">
    <source>
        <dbReference type="Proteomes" id="UP000240009"/>
    </source>
</evidence>
<name>A0A2S8EZN4_9BACT</name>
<comment type="caution">
    <text evidence="2">The sequence shown here is derived from an EMBL/GenBank/DDBJ whole genome shotgun (WGS) entry which is preliminary data.</text>
</comment>
<feature type="region of interest" description="Disordered" evidence="1">
    <location>
        <begin position="66"/>
        <end position="88"/>
    </location>
</feature>
<evidence type="ECO:0000313" key="2">
    <source>
        <dbReference type="EMBL" id="PQO25362.1"/>
    </source>
</evidence>
<dbReference type="RefSeq" id="WP_105358649.1">
    <property type="nucleotide sequence ID" value="NZ_PUIA01000081.1"/>
</dbReference>
<reference evidence="2 3" key="1">
    <citation type="submission" date="2018-02" db="EMBL/GenBank/DDBJ databases">
        <title>Comparative genomes isolates from brazilian mangrove.</title>
        <authorList>
            <person name="Araujo J.E."/>
            <person name="Taketani R.G."/>
            <person name="Silva M.C.P."/>
            <person name="Loureco M.V."/>
            <person name="Andreote F.D."/>
        </authorList>
    </citation>
    <scope>NUCLEOTIDE SEQUENCE [LARGE SCALE GENOMIC DNA]</scope>
    <source>
        <strain evidence="2 3">HEX-2 MGV</strain>
    </source>
</reference>
<dbReference type="OrthoDB" id="9813368at2"/>
<sequence length="88" mass="9777">MSTYSIALRLRRVTCEDAYIAVPVTEAILRPNPDGSMGIDSEALMAEALRIGEDSRVEWQVETISTEPHPIQQAAPADRDSFDAHYDD</sequence>
<protein>
    <submittedName>
        <fullName evidence="2">Uncharacterized protein</fullName>
    </submittedName>
</protein>
<gene>
    <name evidence="2" type="ORF">C5Y96_23765</name>
</gene>
<organism evidence="2 3">
    <name type="scientific">Blastopirellula marina</name>
    <dbReference type="NCBI Taxonomy" id="124"/>
    <lineage>
        <taxon>Bacteria</taxon>
        <taxon>Pseudomonadati</taxon>
        <taxon>Planctomycetota</taxon>
        <taxon>Planctomycetia</taxon>
        <taxon>Pirellulales</taxon>
        <taxon>Pirellulaceae</taxon>
        <taxon>Blastopirellula</taxon>
    </lineage>
</organism>
<feature type="compositionally biased region" description="Basic and acidic residues" evidence="1">
    <location>
        <begin position="77"/>
        <end position="88"/>
    </location>
</feature>
<dbReference type="EMBL" id="PUIA01000081">
    <property type="protein sequence ID" value="PQO25362.1"/>
    <property type="molecule type" value="Genomic_DNA"/>
</dbReference>
<evidence type="ECO:0000256" key="1">
    <source>
        <dbReference type="SAM" id="MobiDB-lite"/>
    </source>
</evidence>
<accession>A0A2S8EZN4</accession>
<dbReference type="Proteomes" id="UP000240009">
    <property type="component" value="Unassembled WGS sequence"/>
</dbReference>
<dbReference type="AlphaFoldDB" id="A0A2S8EZN4"/>